<dbReference type="RefSeq" id="WP_227720562.1">
    <property type="nucleotide sequence ID" value="NZ_JAJEQD010000002.1"/>
</dbReference>
<protein>
    <submittedName>
        <fullName evidence="3">DUF262 domain-containing protein</fullName>
    </submittedName>
</protein>
<organism evidence="3 4">
    <name type="scientific">Veillonella fallax</name>
    <dbReference type="NCBI Taxonomy" id="2881272"/>
    <lineage>
        <taxon>Bacteria</taxon>
        <taxon>Bacillati</taxon>
        <taxon>Bacillota</taxon>
        <taxon>Negativicutes</taxon>
        <taxon>Veillonellales</taxon>
        <taxon>Veillonellaceae</taxon>
        <taxon>Veillonella</taxon>
    </lineage>
</organism>
<evidence type="ECO:0000313" key="3">
    <source>
        <dbReference type="EMBL" id="MCC2155733.1"/>
    </source>
</evidence>
<evidence type="ECO:0000259" key="2">
    <source>
        <dbReference type="Pfam" id="PF07510"/>
    </source>
</evidence>
<feature type="domain" description="GmrSD restriction endonucleases C-terminal" evidence="2">
    <location>
        <begin position="449"/>
        <end position="566"/>
    </location>
</feature>
<dbReference type="Pfam" id="PF03235">
    <property type="entry name" value="GmrSD_N"/>
    <property type="match status" value="1"/>
</dbReference>
<dbReference type="EMBL" id="JAJEQD010000002">
    <property type="protein sequence ID" value="MCC2155733.1"/>
    <property type="molecule type" value="Genomic_DNA"/>
</dbReference>
<accession>A0ABS8EZX1</accession>
<dbReference type="PANTHER" id="PTHR35149:SF2">
    <property type="entry name" value="DUF262 DOMAIN-CONTAINING PROTEIN"/>
    <property type="match status" value="1"/>
</dbReference>
<comment type="caution">
    <text evidence="3">The sequence shown here is derived from an EMBL/GenBank/DDBJ whole genome shotgun (WGS) entry which is preliminary data.</text>
</comment>
<name>A0ABS8EZX1_9FIRM</name>
<evidence type="ECO:0000259" key="1">
    <source>
        <dbReference type="Pfam" id="PF03235"/>
    </source>
</evidence>
<gene>
    <name evidence="3" type="ORF">LKD20_01075</name>
</gene>
<proteinExistence type="predicted"/>
<feature type="domain" description="GmrSD restriction endonucleases N-terminal" evidence="1">
    <location>
        <begin position="11"/>
        <end position="238"/>
    </location>
</feature>
<dbReference type="InterPro" id="IPR011089">
    <property type="entry name" value="GmrSD_C"/>
</dbReference>
<dbReference type="Pfam" id="PF07510">
    <property type="entry name" value="GmrSD_C"/>
    <property type="match status" value="1"/>
</dbReference>
<evidence type="ECO:0000313" key="4">
    <source>
        <dbReference type="Proteomes" id="UP001198241"/>
    </source>
</evidence>
<dbReference type="PANTHER" id="PTHR35149">
    <property type="entry name" value="SLL5132 PROTEIN"/>
    <property type="match status" value="1"/>
</dbReference>
<sequence>MSKLNIDQQTIKELFTNKRADFLIPDYQRPYAWDISECHTLWDDIFLFAFPDDDFSKFDPEGDEYFLGPIVTFKNSDNKLEIIDGQQRLTTLMLLLRAFYSFFGNMKDDNSKKTAEDISKCIWKTDEFGTPDTNKLKIDSEVTSDDDKHEFLSILKTGIVEDSQKSEYARNYRFFTEQINTFLVQYPTYFAYLPNRLMNNCILLPIEAESQETALRIFSTLNDRGKPLSDTDIFKAQFYKYYKENNKKDEFIKRWKQLDEISDKIFSSVSGSSMDELFTRYMYYERAKMKIKNTTTEALRKFYEKDGYSLLKKDETLTNLEVLASFWVNVAEQDDSVFSDKVLKNLSVLNYAPNGMWAYLTSVYFMQNKDSKGMLEDKSFGEFLDKIIAFIWAYAIMRPGVNALRTPVYPEMINIINNQKVSFNDYKFDESDVKLALENYLFTNGRPITKSMLAWWMYTNDKQDLFLLDTKVEIEHIYAKKRQENENGLIDKRNLESLGNKALLEKAINIRASDYRFIDKLKYYKGFVTDKGKVREGTKNKELFDLSSNFNDFKETDIIERKNLIISTFIDYLRQNDLLLN</sequence>
<reference evidence="3 4" key="1">
    <citation type="submission" date="2021-10" db="EMBL/GenBank/DDBJ databases">
        <title>Anaerobic single-cell dispensing facilitates the cultivation of human gut bacteria.</title>
        <authorList>
            <person name="Afrizal A."/>
        </authorList>
    </citation>
    <scope>NUCLEOTIDE SEQUENCE [LARGE SCALE GENOMIC DNA]</scope>
    <source>
        <strain evidence="3 4">CLA-AA-H247</strain>
    </source>
</reference>
<keyword evidence="4" id="KW-1185">Reference proteome</keyword>
<dbReference type="InterPro" id="IPR004919">
    <property type="entry name" value="GmrSD_N"/>
</dbReference>
<dbReference type="Proteomes" id="UP001198241">
    <property type="component" value="Unassembled WGS sequence"/>
</dbReference>